<dbReference type="Pfam" id="PF04542">
    <property type="entry name" value="Sigma70_r2"/>
    <property type="match status" value="1"/>
</dbReference>
<evidence type="ECO:0000256" key="5">
    <source>
        <dbReference type="ARBA" id="ARBA00023163"/>
    </source>
</evidence>
<dbReference type="PANTHER" id="PTHR43133">
    <property type="entry name" value="RNA POLYMERASE ECF-TYPE SIGMA FACTO"/>
    <property type="match status" value="1"/>
</dbReference>
<dbReference type="Pfam" id="PF08281">
    <property type="entry name" value="Sigma70_r4_2"/>
    <property type="match status" value="1"/>
</dbReference>
<dbReference type="RefSeq" id="WP_394333683.1">
    <property type="nucleotide sequence ID" value="NZ_FNZH01000003.1"/>
</dbReference>
<sequence>MAYLRIKDRDAANDAVQEAFSNAWVHRESLEQMENPEGWMVKTLKNQVLQQFRTASRMEPLENQGEAIQEEPAEYQAASQSVKRVFCFLDDLPQKQREVFELREVEGLTYEEIAGYLEISVEQVKVNLHRARKRLKEFLLKCKEDER</sequence>
<reference evidence="9" key="1">
    <citation type="submission" date="2016-10" db="EMBL/GenBank/DDBJ databases">
        <authorList>
            <person name="Varghese N."/>
            <person name="Submissions S."/>
        </authorList>
    </citation>
    <scope>NUCLEOTIDE SEQUENCE [LARGE SCALE GENOMIC DNA]</scope>
    <source>
        <strain evidence="9">IBRC-M 10761</strain>
    </source>
</reference>
<organism evidence="8 9">
    <name type="scientific">Cyclobacterium xiamenense</name>
    <dbReference type="NCBI Taxonomy" id="1297121"/>
    <lineage>
        <taxon>Bacteria</taxon>
        <taxon>Pseudomonadati</taxon>
        <taxon>Bacteroidota</taxon>
        <taxon>Cytophagia</taxon>
        <taxon>Cytophagales</taxon>
        <taxon>Cyclobacteriaceae</taxon>
        <taxon>Cyclobacterium</taxon>
    </lineage>
</organism>
<dbReference type="GO" id="GO:0006352">
    <property type="term" value="P:DNA-templated transcription initiation"/>
    <property type="evidence" value="ECO:0007669"/>
    <property type="project" value="InterPro"/>
</dbReference>
<feature type="domain" description="RNA polymerase sigma factor 70 region 4 type 2" evidence="7">
    <location>
        <begin position="88"/>
        <end position="135"/>
    </location>
</feature>
<dbReference type="InterPro" id="IPR013249">
    <property type="entry name" value="RNA_pol_sigma70_r4_t2"/>
</dbReference>
<evidence type="ECO:0000256" key="3">
    <source>
        <dbReference type="ARBA" id="ARBA00023082"/>
    </source>
</evidence>
<dbReference type="STRING" id="1416801.SAMN05192553_103148"/>
<dbReference type="InterPro" id="IPR039425">
    <property type="entry name" value="RNA_pol_sigma-70-like"/>
</dbReference>
<dbReference type="AlphaFoldDB" id="A0A1H6XQP6"/>
<evidence type="ECO:0000259" key="6">
    <source>
        <dbReference type="Pfam" id="PF04542"/>
    </source>
</evidence>
<keyword evidence="4" id="KW-0238">DNA-binding</keyword>
<dbReference type="Gene3D" id="1.10.10.10">
    <property type="entry name" value="Winged helix-like DNA-binding domain superfamily/Winged helix DNA-binding domain"/>
    <property type="match status" value="1"/>
</dbReference>
<dbReference type="PANTHER" id="PTHR43133:SF8">
    <property type="entry name" value="RNA POLYMERASE SIGMA FACTOR HI_1459-RELATED"/>
    <property type="match status" value="1"/>
</dbReference>
<evidence type="ECO:0000256" key="2">
    <source>
        <dbReference type="ARBA" id="ARBA00023015"/>
    </source>
</evidence>
<evidence type="ECO:0000256" key="4">
    <source>
        <dbReference type="ARBA" id="ARBA00023125"/>
    </source>
</evidence>
<dbReference type="SUPFAM" id="SSF88946">
    <property type="entry name" value="Sigma2 domain of RNA polymerase sigma factors"/>
    <property type="match status" value="1"/>
</dbReference>
<evidence type="ECO:0000313" key="8">
    <source>
        <dbReference type="EMBL" id="SEJ30506.1"/>
    </source>
</evidence>
<dbReference type="InterPro" id="IPR014284">
    <property type="entry name" value="RNA_pol_sigma-70_dom"/>
</dbReference>
<dbReference type="GO" id="GO:0003677">
    <property type="term" value="F:DNA binding"/>
    <property type="evidence" value="ECO:0007669"/>
    <property type="project" value="UniProtKB-KW"/>
</dbReference>
<dbReference type="SUPFAM" id="SSF88659">
    <property type="entry name" value="Sigma3 and sigma4 domains of RNA polymerase sigma factors"/>
    <property type="match status" value="1"/>
</dbReference>
<proteinExistence type="inferred from homology"/>
<protein>
    <submittedName>
        <fullName evidence="8">RNA polymerase sigma-70 factor, ECF subfamily</fullName>
    </submittedName>
</protein>
<keyword evidence="2" id="KW-0805">Transcription regulation</keyword>
<keyword evidence="3" id="KW-0731">Sigma factor</keyword>
<dbReference type="InterPro" id="IPR007627">
    <property type="entry name" value="RNA_pol_sigma70_r2"/>
</dbReference>
<dbReference type="Proteomes" id="UP000199403">
    <property type="component" value="Unassembled WGS sequence"/>
</dbReference>
<keyword evidence="9" id="KW-1185">Reference proteome</keyword>
<feature type="domain" description="RNA polymerase sigma-70 region 2" evidence="6">
    <location>
        <begin position="5"/>
        <end position="57"/>
    </location>
</feature>
<dbReference type="Gene3D" id="1.10.1740.10">
    <property type="match status" value="1"/>
</dbReference>
<evidence type="ECO:0000313" key="9">
    <source>
        <dbReference type="Proteomes" id="UP000199403"/>
    </source>
</evidence>
<gene>
    <name evidence="8" type="ORF">SAMN05192553_103148</name>
</gene>
<dbReference type="CDD" id="cd06171">
    <property type="entry name" value="Sigma70_r4"/>
    <property type="match status" value="1"/>
</dbReference>
<dbReference type="InterPro" id="IPR013324">
    <property type="entry name" value="RNA_pol_sigma_r3/r4-like"/>
</dbReference>
<dbReference type="EMBL" id="FNZH01000003">
    <property type="protein sequence ID" value="SEJ30506.1"/>
    <property type="molecule type" value="Genomic_DNA"/>
</dbReference>
<evidence type="ECO:0000259" key="7">
    <source>
        <dbReference type="Pfam" id="PF08281"/>
    </source>
</evidence>
<dbReference type="NCBIfam" id="TIGR02937">
    <property type="entry name" value="sigma70-ECF"/>
    <property type="match status" value="1"/>
</dbReference>
<name>A0A1H6XQP6_9BACT</name>
<dbReference type="InterPro" id="IPR036388">
    <property type="entry name" value="WH-like_DNA-bd_sf"/>
</dbReference>
<dbReference type="InterPro" id="IPR013325">
    <property type="entry name" value="RNA_pol_sigma_r2"/>
</dbReference>
<dbReference type="GO" id="GO:0016987">
    <property type="term" value="F:sigma factor activity"/>
    <property type="evidence" value="ECO:0007669"/>
    <property type="project" value="UniProtKB-KW"/>
</dbReference>
<keyword evidence="5" id="KW-0804">Transcription</keyword>
<accession>A0A1H6XQP6</accession>
<evidence type="ECO:0000256" key="1">
    <source>
        <dbReference type="ARBA" id="ARBA00010641"/>
    </source>
</evidence>
<comment type="similarity">
    <text evidence="1">Belongs to the sigma-70 factor family. ECF subfamily.</text>
</comment>